<dbReference type="SUPFAM" id="SSF81383">
    <property type="entry name" value="F-box domain"/>
    <property type="match status" value="1"/>
</dbReference>
<feature type="domain" description="F-box" evidence="1">
    <location>
        <begin position="37"/>
        <end position="83"/>
    </location>
</feature>
<reference evidence="2 3" key="1">
    <citation type="submission" date="2019-12" db="EMBL/GenBank/DDBJ databases">
        <title>A genome sequence resource for the geographically widespread anthracnose pathogen Colletotrichum asianum.</title>
        <authorList>
            <person name="Meng Y."/>
        </authorList>
    </citation>
    <scope>NUCLEOTIDE SEQUENCE [LARGE SCALE GENOMIC DNA]</scope>
    <source>
        <strain evidence="2 3">ICMP 18580</strain>
    </source>
</reference>
<dbReference type="CDD" id="cd09917">
    <property type="entry name" value="F-box_SF"/>
    <property type="match status" value="1"/>
</dbReference>
<accession>A0A8H3WVM6</accession>
<proteinExistence type="predicted"/>
<evidence type="ECO:0000259" key="1">
    <source>
        <dbReference type="PROSITE" id="PS50181"/>
    </source>
</evidence>
<comment type="caution">
    <text evidence="2">The sequence shown here is derived from an EMBL/GenBank/DDBJ whole genome shotgun (WGS) entry which is preliminary data.</text>
</comment>
<gene>
    <name evidence="2" type="ORF">GQ607_000313</name>
</gene>
<evidence type="ECO:0000313" key="3">
    <source>
        <dbReference type="Proteomes" id="UP000434172"/>
    </source>
</evidence>
<protein>
    <recommendedName>
        <fullName evidence="1">F-box domain-containing protein</fullName>
    </recommendedName>
</protein>
<dbReference type="OrthoDB" id="5422579at2759"/>
<keyword evidence="3" id="KW-1185">Reference proteome</keyword>
<organism evidence="2 3">
    <name type="scientific">Colletotrichum asianum</name>
    <dbReference type="NCBI Taxonomy" id="702518"/>
    <lineage>
        <taxon>Eukaryota</taxon>
        <taxon>Fungi</taxon>
        <taxon>Dikarya</taxon>
        <taxon>Ascomycota</taxon>
        <taxon>Pezizomycotina</taxon>
        <taxon>Sordariomycetes</taxon>
        <taxon>Hypocreomycetidae</taxon>
        <taxon>Glomerellales</taxon>
        <taxon>Glomerellaceae</taxon>
        <taxon>Colletotrichum</taxon>
        <taxon>Colletotrichum gloeosporioides species complex</taxon>
    </lineage>
</organism>
<sequence length="568" mass="64696">MPRVCGNRNLFSAKAASLPLPGPPTLPDSFTGSPSVVESIAQLPTELADEIFSHLSNRHLKSLRLACVKFSEIVRPYFRFERVFISANPRNIEVFRAVAGHETFRHAVREIVWDDARLLEAEDYEDRFEDIRLDGEESYDEESDDPVESVPWFYVRACEKNIEDLQTLGHADFETLPQHIETAKQVHAQLPVDVAYANYQGLLQQQRDVLASGADIAALLWALEGDMFPNLQKITLTPLAHGVLFTPLYPTPMIRKFPHGFNYPIPRGWPASPDPWTMGAENWDSEDVKERWRGFRLVTALLAQQTRAKVPELVIEGNQIGSGLTADIFSRDETCKEYDDLLALVHKPGFSALTLHLMTGGHQWQSYHAFRNGRLRELLSANLQKVTLELDQDRNYDFQEDWGNAVRPDLFVPLRSVFPVESWTQLTHFGLSAFLVKQQDLLDFLGSLPETLQSVELSSLWFMKNSGSFRGLLEGIRDELDWRGRSVRPRISVRVNSDAHVAARKVWLDNEVGEFIYGNGENPFPRDFTGYGLQRGVGIEKDAFEPRFERPYASRDEMVALGHWRSKA</sequence>
<dbReference type="AlphaFoldDB" id="A0A8H3WVM6"/>
<dbReference type="InterPro" id="IPR001810">
    <property type="entry name" value="F-box_dom"/>
</dbReference>
<dbReference type="SMART" id="SM00256">
    <property type="entry name" value="FBOX"/>
    <property type="match status" value="1"/>
</dbReference>
<name>A0A8H3WVM6_9PEZI</name>
<evidence type="ECO:0000313" key="2">
    <source>
        <dbReference type="EMBL" id="KAF0332297.1"/>
    </source>
</evidence>
<dbReference type="PROSITE" id="PS50181">
    <property type="entry name" value="FBOX"/>
    <property type="match status" value="1"/>
</dbReference>
<dbReference type="Proteomes" id="UP000434172">
    <property type="component" value="Unassembled WGS sequence"/>
</dbReference>
<dbReference type="EMBL" id="WOWK01000001">
    <property type="protein sequence ID" value="KAF0332297.1"/>
    <property type="molecule type" value="Genomic_DNA"/>
</dbReference>
<dbReference type="InterPro" id="IPR036047">
    <property type="entry name" value="F-box-like_dom_sf"/>
</dbReference>